<reference evidence="3" key="1">
    <citation type="submission" date="2018-08" db="EMBL/GenBank/DDBJ databases">
        <authorList>
            <person name="Kim S.-J."/>
            <person name="Jung G.-Y."/>
        </authorList>
    </citation>
    <scope>NUCLEOTIDE SEQUENCE [LARGE SCALE GENOMIC DNA]</scope>
    <source>
        <strain evidence="3">GY_G</strain>
    </source>
</reference>
<name>A0A371BFR6_9SPHN</name>
<feature type="signal peptide" evidence="1">
    <location>
        <begin position="1"/>
        <end position="20"/>
    </location>
</feature>
<organism evidence="2 3">
    <name type="scientific">Sphingorhabdus pulchriflava</name>
    <dbReference type="NCBI Taxonomy" id="2292257"/>
    <lineage>
        <taxon>Bacteria</taxon>
        <taxon>Pseudomonadati</taxon>
        <taxon>Pseudomonadota</taxon>
        <taxon>Alphaproteobacteria</taxon>
        <taxon>Sphingomonadales</taxon>
        <taxon>Sphingomonadaceae</taxon>
        <taxon>Sphingorhabdus</taxon>
    </lineage>
</organism>
<dbReference type="Proteomes" id="UP000263833">
    <property type="component" value="Unassembled WGS sequence"/>
</dbReference>
<evidence type="ECO:0000256" key="1">
    <source>
        <dbReference type="SAM" id="SignalP"/>
    </source>
</evidence>
<dbReference type="RefSeq" id="WP_147291666.1">
    <property type="nucleotide sequence ID" value="NZ_QRGP01000001.1"/>
</dbReference>
<accession>A0A371BFR6</accession>
<proteinExistence type="predicted"/>
<comment type="caution">
    <text evidence="2">The sequence shown here is derived from an EMBL/GenBank/DDBJ whole genome shotgun (WGS) entry which is preliminary data.</text>
</comment>
<feature type="chain" id="PRO_5016730121" evidence="1">
    <location>
        <begin position="21"/>
        <end position="380"/>
    </location>
</feature>
<dbReference type="AlphaFoldDB" id="A0A371BFR6"/>
<sequence>MRKLLTFSLPFLALSTAAQAGPYITIGSEPDRAPNRSIYVADFDLITRSLDGGGDPSTMANAAMQSANPIDFIEAKTIYKINVYQVMENGGPIEKGGSTNFIQYFLAFKCRDRLVNIEEATAYDRAGRTQKSSMTEWMPVPDNWVAQAYKIACKAPEWEKAMATARQMATNFEQGKKSKKQPTDPFAPLQMQMVGSYAAITDMIDQIWGRYWPDAKQPEYENTMSPAELEKYKAQKIAELEAQSKKLGQMASDIENDLKMQDSMDRASDVAGRRFVQELQGMAGRSEEEVVATFGVPNTLNVNGNVRQLDWYWSEQTQEQVPITVDVIGGCSHGVCGAKIGETTEYQWQTVQVNCRRTLYFREGGTQPGYRLFDFRAGCD</sequence>
<dbReference type="EMBL" id="QRGP01000001">
    <property type="protein sequence ID" value="RDV06243.1"/>
    <property type="molecule type" value="Genomic_DNA"/>
</dbReference>
<evidence type="ECO:0000313" key="3">
    <source>
        <dbReference type="Proteomes" id="UP000263833"/>
    </source>
</evidence>
<evidence type="ECO:0000313" key="2">
    <source>
        <dbReference type="EMBL" id="RDV06243.1"/>
    </source>
</evidence>
<gene>
    <name evidence="2" type="ORF">DXH95_02055</name>
</gene>
<dbReference type="OrthoDB" id="9801455at2"/>
<keyword evidence="3" id="KW-1185">Reference proteome</keyword>
<protein>
    <submittedName>
        <fullName evidence="2">Uncharacterized protein</fullName>
    </submittedName>
</protein>
<keyword evidence="1" id="KW-0732">Signal</keyword>